<dbReference type="RefSeq" id="WP_183965894.1">
    <property type="nucleotide sequence ID" value="NZ_BAABEW010000001.1"/>
</dbReference>
<accession>A0A7W8HHC6</accession>
<gene>
    <name evidence="4" type="ORF">HNQ70_001486</name>
</gene>
<comment type="caution">
    <text evidence="4">The sequence shown here is derived from an EMBL/GenBank/DDBJ whole genome shotgun (WGS) entry which is preliminary data.</text>
</comment>
<evidence type="ECO:0000256" key="1">
    <source>
        <dbReference type="ARBA" id="ARBA00010062"/>
    </source>
</evidence>
<dbReference type="Pfam" id="PF13458">
    <property type="entry name" value="Peripla_BP_6"/>
    <property type="match status" value="1"/>
</dbReference>
<evidence type="ECO:0000313" key="4">
    <source>
        <dbReference type="EMBL" id="MBB5271476.1"/>
    </source>
</evidence>
<proteinExistence type="inferred from homology"/>
<dbReference type="Gene3D" id="3.40.50.2300">
    <property type="match status" value="2"/>
</dbReference>
<feature type="domain" description="Leucine-binding protein" evidence="3">
    <location>
        <begin position="37"/>
        <end position="389"/>
    </location>
</feature>
<evidence type="ECO:0000256" key="2">
    <source>
        <dbReference type="ARBA" id="ARBA00022729"/>
    </source>
</evidence>
<dbReference type="PANTHER" id="PTHR47235">
    <property type="entry name" value="BLR6548 PROTEIN"/>
    <property type="match status" value="1"/>
</dbReference>
<evidence type="ECO:0000259" key="3">
    <source>
        <dbReference type="Pfam" id="PF13458"/>
    </source>
</evidence>
<keyword evidence="2" id="KW-0732">Signal</keyword>
<organism evidence="4 5">
    <name type="scientific">Quisquiliibacterium transsilvanicum</name>
    <dbReference type="NCBI Taxonomy" id="1549638"/>
    <lineage>
        <taxon>Bacteria</taxon>
        <taxon>Pseudomonadati</taxon>
        <taxon>Pseudomonadota</taxon>
        <taxon>Betaproteobacteria</taxon>
        <taxon>Burkholderiales</taxon>
        <taxon>Burkholderiaceae</taxon>
        <taxon>Quisquiliibacterium</taxon>
    </lineage>
</organism>
<reference evidence="4 5" key="1">
    <citation type="submission" date="2020-08" db="EMBL/GenBank/DDBJ databases">
        <title>Genomic Encyclopedia of Type Strains, Phase IV (KMG-IV): sequencing the most valuable type-strain genomes for metagenomic binning, comparative biology and taxonomic classification.</title>
        <authorList>
            <person name="Goeker M."/>
        </authorList>
    </citation>
    <scope>NUCLEOTIDE SEQUENCE [LARGE SCALE GENOMIC DNA]</scope>
    <source>
        <strain evidence="4 5">DSM 29781</strain>
    </source>
</reference>
<dbReference type="InterPro" id="IPR028082">
    <property type="entry name" value="Peripla_BP_I"/>
</dbReference>
<dbReference type="AlphaFoldDB" id="A0A7W8HHC6"/>
<dbReference type="EMBL" id="JACHGB010000003">
    <property type="protein sequence ID" value="MBB5271476.1"/>
    <property type="molecule type" value="Genomic_DNA"/>
</dbReference>
<dbReference type="PANTHER" id="PTHR47235:SF1">
    <property type="entry name" value="BLR6548 PROTEIN"/>
    <property type="match status" value="1"/>
</dbReference>
<name>A0A7W8HHC6_9BURK</name>
<sequence>MNRRALLGQSALLAVSTLFPSLAISQKRYGPGASDTEIRIGQTMAYSGPASAYGTLGRSAAAYFAMVNAAGGVNGRRINMLSLDDGFSPPKTVEQTRRLVEQEEVLFMFNSLGTATNTAVQKYLNTKKVPQLFLGAGGAKFTDPANFPWTMGFQPNFFLEAKIFATYLRSVNPKARIGVLYQNDDLGKDYLSGLKQGLGDHGRTMIVGEQSYELSDPTIDSQLLALKSSGADVFFSATTPKFAAQALRRIPQMDWKPLHLLTVGVLSVSAVLAQAGLENAIGAIGATYYKDPNDPQWANDPGLQQWREWMRSYYPAGDPGDSLNVLGYTFAETATQMLRQCGDDLTRDNVMRQALNLDFQPAMLLPGVRVKTGPTDYAPVSSMRLQRFDGKSWQLFGDLLTV</sequence>
<dbReference type="CDD" id="cd06343">
    <property type="entry name" value="PBP1_ABC_ligand_binding-like"/>
    <property type="match status" value="1"/>
</dbReference>
<dbReference type="InterPro" id="IPR028081">
    <property type="entry name" value="Leu-bd"/>
</dbReference>
<evidence type="ECO:0000313" key="5">
    <source>
        <dbReference type="Proteomes" id="UP000532440"/>
    </source>
</evidence>
<comment type="similarity">
    <text evidence="1">Belongs to the leucine-binding protein family.</text>
</comment>
<keyword evidence="5" id="KW-1185">Reference proteome</keyword>
<protein>
    <submittedName>
        <fullName evidence="4">Branched-chain amino acid transport system substrate-binding protein</fullName>
    </submittedName>
</protein>
<dbReference type="Proteomes" id="UP000532440">
    <property type="component" value="Unassembled WGS sequence"/>
</dbReference>
<dbReference type="SUPFAM" id="SSF53822">
    <property type="entry name" value="Periplasmic binding protein-like I"/>
    <property type="match status" value="1"/>
</dbReference>